<dbReference type="EC" id="2.7.7.48" evidence="1"/>
<dbReference type="HOGENOM" id="CLU_1669228_0_0_1"/>
<protein>
    <recommendedName>
        <fullName evidence="1">RNA-dependent RNA polymerase</fullName>
        <ecNumber evidence="1">2.7.7.48</ecNumber>
    </recommendedName>
</protein>
<evidence type="ECO:0000256" key="1">
    <source>
        <dbReference type="RuleBase" id="RU363098"/>
    </source>
</evidence>
<evidence type="ECO:0000259" key="2">
    <source>
        <dbReference type="Pfam" id="PF05183"/>
    </source>
</evidence>
<keyword evidence="4" id="KW-1185">Reference proteome</keyword>
<comment type="similarity">
    <text evidence="1">Belongs to the RdRP family.</text>
</comment>
<dbReference type="GO" id="GO:0030422">
    <property type="term" value="P:siRNA processing"/>
    <property type="evidence" value="ECO:0007669"/>
    <property type="project" value="TreeGrafter"/>
</dbReference>
<dbReference type="Pfam" id="PF05183">
    <property type="entry name" value="RdRP"/>
    <property type="match status" value="1"/>
</dbReference>
<evidence type="ECO:0000313" key="4">
    <source>
        <dbReference type="Proteomes" id="UP000016936"/>
    </source>
</evidence>
<dbReference type="GO" id="GO:0003968">
    <property type="term" value="F:RNA-directed RNA polymerase activity"/>
    <property type="evidence" value="ECO:0007669"/>
    <property type="project" value="UniProtKB-KW"/>
</dbReference>
<evidence type="ECO:0000313" key="3">
    <source>
        <dbReference type="EMBL" id="EMD86556.1"/>
    </source>
</evidence>
<keyword evidence="1" id="KW-0696">RNA-directed RNA polymerase</keyword>
<gene>
    <name evidence="3" type="ORF">COCHEDRAFT_1034368</name>
</gene>
<dbReference type="GO" id="GO:0031380">
    <property type="term" value="C:nuclear RNA-directed RNA polymerase complex"/>
    <property type="evidence" value="ECO:0007669"/>
    <property type="project" value="TreeGrafter"/>
</dbReference>
<feature type="domain" description="RDRP core" evidence="2">
    <location>
        <begin position="2"/>
        <end position="96"/>
    </location>
</feature>
<reference evidence="3 4" key="1">
    <citation type="journal article" date="2012" name="PLoS Pathog.">
        <title>Diverse lifestyles and strategies of plant pathogenesis encoded in the genomes of eighteen Dothideomycetes fungi.</title>
        <authorList>
            <person name="Ohm R.A."/>
            <person name="Feau N."/>
            <person name="Henrissat B."/>
            <person name="Schoch C.L."/>
            <person name="Horwitz B.A."/>
            <person name="Barry K.W."/>
            <person name="Condon B.J."/>
            <person name="Copeland A.C."/>
            <person name="Dhillon B."/>
            <person name="Glaser F."/>
            <person name="Hesse C.N."/>
            <person name="Kosti I."/>
            <person name="LaButti K."/>
            <person name="Lindquist E.A."/>
            <person name="Lucas S."/>
            <person name="Salamov A.A."/>
            <person name="Bradshaw R.E."/>
            <person name="Ciuffetti L."/>
            <person name="Hamelin R.C."/>
            <person name="Kema G.H.J."/>
            <person name="Lawrence C."/>
            <person name="Scott J.A."/>
            <person name="Spatafora J.W."/>
            <person name="Turgeon B.G."/>
            <person name="de Wit P.J.G.M."/>
            <person name="Zhong S."/>
            <person name="Goodwin S.B."/>
            <person name="Grigoriev I.V."/>
        </authorList>
    </citation>
    <scope>NUCLEOTIDE SEQUENCE [LARGE SCALE GENOMIC DNA]</scope>
    <source>
        <strain evidence="4">C5 / ATCC 48332 / race O</strain>
    </source>
</reference>
<sequence length="158" mass="18379">MGRFFVNYIKNDALGPIAHAHLAQADFNENGVGDPICLELAELHSRAVDFPKSGIPAEMKRELRPKKWPHFMEKKYLSQHQIYKSKKILGLLYDEVKLIDFEPQWENQFDKRILEAFDLDQELLDKAASLKLSYDEALRPLMAKHGIRTSWVLEREKG</sequence>
<dbReference type="PANTHER" id="PTHR23079">
    <property type="entry name" value="RNA-DEPENDENT RNA POLYMERASE"/>
    <property type="match status" value="1"/>
</dbReference>
<dbReference type="InterPro" id="IPR057596">
    <property type="entry name" value="RDRP_core"/>
</dbReference>
<keyword evidence="1" id="KW-0808">Transferase</keyword>
<reference evidence="4" key="2">
    <citation type="journal article" date="2013" name="PLoS Genet.">
        <title>Comparative genome structure, secondary metabolite, and effector coding capacity across Cochliobolus pathogens.</title>
        <authorList>
            <person name="Condon B.J."/>
            <person name="Leng Y."/>
            <person name="Wu D."/>
            <person name="Bushley K.E."/>
            <person name="Ohm R.A."/>
            <person name="Otillar R."/>
            <person name="Martin J."/>
            <person name="Schackwitz W."/>
            <person name="Grimwood J."/>
            <person name="MohdZainudin N."/>
            <person name="Xue C."/>
            <person name="Wang R."/>
            <person name="Manning V.A."/>
            <person name="Dhillon B."/>
            <person name="Tu Z.J."/>
            <person name="Steffenson B.J."/>
            <person name="Salamov A."/>
            <person name="Sun H."/>
            <person name="Lowry S."/>
            <person name="LaButti K."/>
            <person name="Han J."/>
            <person name="Copeland A."/>
            <person name="Lindquist E."/>
            <person name="Barry K."/>
            <person name="Schmutz J."/>
            <person name="Baker S.E."/>
            <person name="Ciuffetti L.M."/>
            <person name="Grigoriev I.V."/>
            <person name="Zhong S."/>
            <person name="Turgeon B.G."/>
        </authorList>
    </citation>
    <scope>NUCLEOTIDE SEQUENCE [LARGE SCALE GENOMIC DNA]</scope>
    <source>
        <strain evidence="4">C5 / ATCC 48332 / race O</strain>
    </source>
</reference>
<dbReference type="eggNOG" id="KOG0988">
    <property type="taxonomic scope" value="Eukaryota"/>
</dbReference>
<keyword evidence="1" id="KW-0548">Nucleotidyltransferase</keyword>
<keyword evidence="1" id="KW-0694">RNA-binding</keyword>
<dbReference type="GO" id="GO:0003723">
    <property type="term" value="F:RNA binding"/>
    <property type="evidence" value="ECO:0007669"/>
    <property type="project" value="UniProtKB-KW"/>
</dbReference>
<proteinExistence type="inferred from homology"/>
<dbReference type="Proteomes" id="UP000016936">
    <property type="component" value="Unassembled WGS sequence"/>
</dbReference>
<dbReference type="AlphaFoldDB" id="M2TXW3"/>
<dbReference type="PANTHER" id="PTHR23079:SF55">
    <property type="entry name" value="RNA-DIRECTED RNA POLYMERASE"/>
    <property type="match status" value="1"/>
</dbReference>
<name>M2TXW3_COCH5</name>
<comment type="catalytic activity">
    <reaction evidence="1">
        <text>RNA(n) + a ribonucleoside 5'-triphosphate = RNA(n+1) + diphosphate</text>
        <dbReference type="Rhea" id="RHEA:21248"/>
        <dbReference type="Rhea" id="RHEA-COMP:14527"/>
        <dbReference type="Rhea" id="RHEA-COMP:17342"/>
        <dbReference type="ChEBI" id="CHEBI:33019"/>
        <dbReference type="ChEBI" id="CHEBI:61557"/>
        <dbReference type="ChEBI" id="CHEBI:140395"/>
        <dbReference type="EC" id="2.7.7.48"/>
    </reaction>
</comment>
<organism evidence="3 4">
    <name type="scientific">Cochliobolus heterostrophus (strain C5 / ATCC 48332 / race O)</name>
    <name type="common">Southern corn leaf blight fungus</name>
    <name type="synonym">Bipolaris maydis</name>
    <dbReference type="NCBI Taxonomy" id="701091"/>
    <lineage>
        <taxon>Eukaryota</taxon>
        <taxon>Fungi</taxon>
        <taxon>Dikarya</taxon>
        <taxon>Ascomycota</taxon>
        <taxon>Pezizomycotina</taxon>
        <taxon>Dothideomycetes</taxon>
        <taxon>Pleosporomycetidae</taxon>
        <taxon>Pleosporales</taxon>
        <taxon>Pleosporineae</taxon>
        <taxon>Pleosporaceae</taxon>
        <taxon>Bipolaris</taxon>
    </lineage>
</organism>
<dbReference type="EMBL" id="KB445584">
    <property type="protein sequence ID" value="EMD86556.1"/>
    <property type="molecule type" value="Genomic_DNA"/>
</dbReference>
<dbReference type="InterPro" id="IPR007855">
    <property type="entry name" value="RDRP"/>
</dbReference>
<accession>M2TXW3</accession>